<gene>
    <name evidence="2" type="ORF">MC45_13475</name>
</gene>
<protein>
    <submittedName>
        <fullName evidence="2">Uncharacterized protein</fullName>
    </submittedName>
</protein>
<dbReference type="AlphaFoldDB" id="A0A097EI08"/>
<keyword evidence="3" id="KW-1185">Reference proteome</keyword>
<dbReference type="eggNOG" id="ENOG5031BNP">
    <property type="taxonomic scope" value="Bacteria"/>
</dbReference>
<sequence>MKVSRPFRFLLLWLGFWAGMRVTDVWRRAVTERSEMAVDVGRERRVGSPSRKRRRLSGAAGASLAASEQAASQSQSRAGVHPKADVVTAVVIRARQEVQRPYRPNEMTLVPPFPAIASRAFPQDRNAVIPVARLEMVALPPPPIRNRLAGSGWLIVRAGGGEAHVPASQLGGSQAGLRLTYPLDGAQRVAVSARVSAPLAGPGREIALGIDWQPTHAPIHVLAEQRFSIDGAASGPMLGLVGGFGPMPVQRDLMVEGYGQTGVVARRDIGFFADGAIRAAHPLGAIRGMAIDAGAGLWGGVQPGAERFDVGPTIGLDLPCEPRIRVAVDWRQRVAGRSRPGSGPALSLGSGW</sequence>
<dbReference type="KEGG" id="stax:MC45_13475"/>
<dbReference type="HOGENOM" id="CLU_789643_0_0_5"/>
<accession>A0A097EI08</accession>
<dbReference type="EMBL" id="CP009571">
    <property type="protein sequence ID" value="AIT07210.1"/>
    <property type="molecule type" value="Genomic_DNA"/>
</dbReference>
<evidence type="ECO:0000313" key="2">
    <source>
        <dbReference type="EMBL" id="AIT07210.1"/>
    </source>
</evidence>
<evidence type="ECO:0000313" key="3">
    <source>
        <dbReference type="Proteomes" id="UP000033200"/>
    </source>
</evidence>
<feature type="compositionally biased region" description="Low complexity" evidence="1">
    <location>
        <begin position="57"/>
        <end position="79"/>
    </location>
</feature>
<dbReference type="STRING" id="1549858.MC45_13475"/>
<dbReference type="Proteomes" id="UP000033200">
    <property type="component" value="Chromosome"/>
</dbReference>
<feature type="region of interest" description="Disordered" evidence="1">
    <location>
        <begin position="39"/>
        <end position="80"/>
    </location>
</feature>
<reference evidence="2 3" key="1">
    <citation type="submission" date="2014-09" db="EMBL/GenBank/DDBJ databases">
        <title>Using Illumina technology Improving SMRT sequencing Genome Assembly by RASTools.</title>
        <authorList>
            <person name="Zhou Y."/>
            <person name="Ma T."/>
            <person name="Liu T."/>
        </authorList>
    </citation>
    <scope>NUCLEOTIDE SEQUENCE [LARGE SCALE GENOMIC DNA]</scope>
    <source>
        <strain evidence="2 3">ATCC 55669</strain>
    </source>
</reference>
<proteinExistence type="predicted"/>
<evidence type="ECO:0000256" key="1">
    <source>
        <dbReference type="SAM" id="MobiDB-lite"/>
    </source>
</evidence>
<name>A0A097EI08_9SPHN</name>
<organism evidence="2 3">
    <name type="scientific">Sphingomonas taxi</name>
    <dbReference type="NCBI Taxonomy" id="1549858"/>
    <lineage>
        <taxon>Bacteria</taxon>
        <taxon>Pseudomonadati</taxon>
        <taxon>Pseudomonadota</taxon>
        <taxon>Alphaproteobacteria</taxon>
        <taxon>Sphingomonadales</taxon>
        <taxon>Sphingomonadaceae</taxon>
        <taxon>Sphingomonas</taxon>
    </lineage>
</organism>